<reference evidence="2" key="1">
    <citation type="journal article" date="2022" name="Int. J. Mol. Sci.">
        <title>Draft Genome of Tanacetum Coccineum: Genomic Comparison of Closely Related Tanacetum-Family Plants.</title>
        <authorList>
            <person name="Yamashiro T."/>
            <person name="Shiraishi A."/>
            <person name="Nakayama K."/>
            <person name="Satake H."/>
        </authorList>
    </citation>
    <scope>NUCLEOTIDE SEQUENCE</scope>
</reference>
<comment type="caution">
    <text evidence="2">The sequence shown here is derived from an EMBL/GenBank/DDBJ whole genome shotgun (WGS) entry which is preliminary data.</text>
</comment>
<feature type="region of interest" description="Disordered" evidence="1">
    <location>
        <begin position="1"/>
        <end position="62"/>
    </location>
</feature>
<protein>
    <submittedName>
        <fullName evidence="2">Uncharacterized protein</fullName>
    </submittedName>
</protein>
<feature type="compositionally biased region" description="Basic and acidic residues" evidence="1">
    <location>
        <begin position="24"/>
        <end position="34"/>
    </location>
</feature>
<evidence type="ECO:0000313" key="3">
    <source>
        <dbReference type="Proteomes" id="UP001151760"/>
    </source>
</evidence>
<feature type="compositionally biased region" description="Basic residues" evidence="1">
    <location>
        <begin position="46"/>
        <end position="58"/>
    </location>
</feature>
<gene>
    <name evidence="2" type="ORF">Tco_0802079</name>
</gene>
<evidence type="ECO:0000313" key="2">
    <source>
        <dbReference type="EMBL" id="GJS95111.1"/>
    </source>
</evidence>
<organism evidence="2 3">
    <name type="scientific">Tanacetum coccineum</name>
    <dbReference type="NCBI Taxonomy" id="301880"/>
    <lineage>
        <taxon>Eukaryota</taxon>
        <taxon>Viridiplantae</taxon>
        <taxon>Streptophyta</taxon>
        <taxon>Embryophyta</taxon>
        <taxon>Tracheophyta</taxon>
        <taxon>Spermatophyta</taxon>
        <taxon>Magnoliopsida</taxon>
        <taxon>eudicotyledons</taxon>
        <taxon>Gunneridae</taxon>
        <taxon>Pentapetalae</taxon>
        <taxon>asterids</taxon>
        <taxon>campanulids</taxon>
        <taxon>Asterales</taxon>
        <taxon>Asteraceae</taxon>
        <taxon>Asteroideae</taxon>
        <taxon>Anthemideae</taxon>
        <taxon>Anthemidinae</taxon>
        <taxon>Tanacetum</taxon>
    </lineage>
</organism>
<feature type="region of interest" description="Disordered" evidence="1">
    <location>
        <begin position="103"/>
        <end position="147"/>
    </location>
</feature>
<sequence length="214" mass="23350">MFIKYSTYQIPPKKSRGKGSQRKKIADTPVKEVEVSEESEPEPSRKKTSSKRRVKKKVTLSADDNIIFDNPDAALELAKSISQTEAKEAEAARKVYATHVRIVTESAKKKSGGRSSKSVVIQDTPSAPKSKPATSKTKLKGAPSLTLEEQEVANMMQALKESKKSDKRQLGTRGLHKGTSTIPWVPDESTVVSTTSSKGIGAKPEVPNEEKDIT</sequence>
<reference evidence="2" key="2">
    <citation type="submission" date="2022-01" db="EMBL/GenBank/DDBJ databases">
        <authorList>
            <person name="Yamashiro T."/>
            <person name="Shiraishi A."/>
            <person name="Satake H."/>
            <person name="Nakayama K."/>
        </authorList>
    </citation>
    <scope>NUCLEOTIDE SEQUENCE</scope>
</reference>
<keyword evidence="3" id="KW-1185">Reference proteome</keyword>
<feature type="compositionally biased region" description="Polar residues" evidence="1">
    <location>
        <begin position="119"/>
        <end position="136"/>
    </location>
</feature>
<feature type="non-terminal residue" evidence="2">
    <location>
        <position position="214"/>
    </location>
</feature>
<feature type="compositionally biased region" description="Basic residues" evidence="1">
    <location>
        <begin position="13"/>
        <end position="23"/>
    </location>
</feature>
<accession>A0ABQ5A042</accession>
<proteinExistence type="predicted"/>
<dbReference type="EMBL" id="BQNB010011784">
    <property type="protein sequence ID" value="GJS95111.1"/>
    <property type="molecule type" value="Genomic_DNA"/>
</dbReference>
<feature type="compositionally biased region" description="Basic and acidic residues" evidence="1">
    <location>
        <begin position="160"/>
        <end position="169"/>
    </location>
</feature>
<name>A0ABQ5A042_9ASTR</name>
<evidence type="ECO:0000256" key="1">
    <source>
        <dbReference type="SAM" id="MobiDB-lite"/>
    </source>
</evidence>
<dbReference type="Proteomes" id="UP001151760">
    <property type="component" value="Unassembled WGS sequence"/>
</dbReference>
<feature type="region of interest" description="Disordered" evidence="1">
    <location>
        <begin position="159"/>
        <end position="214"/>
    </location>
</feature>